<reference evidence="2 3" key="1">
    <citation type="journal article" date="2010" name="Science">
        <title>Genomic comparison of the ants Camponotus floridanus and Harpegnathos saltator.</title>
        <authorList>
            <person name="Bonasio R."/>
            <person name="Zhang G."/>
            <person name="Ye C."/>
            <person name="Mutti N.S."/>
            <person name="Fang X."/>
            <person name="Qin N."/>
            <person name="Donahue G."/>
            <person name="Yang P."/>
            <person name="Li Q."/>
            <person name="Li C."/>
            <person name="Zhang P."/>
            <person name="Huang Z."/>
            <person name="Berger S.L."/>
            <person name="Reinberg D."/>
            <person name="Wang J."/>
            <person name="Liebig J."/>
        </authorList>
    </citation>
    <scope>NUCLEOTIDE SEQUENCE [LARGE SCALE GENOMIC DNA]</scope>
    <source>
        <strain evidence="3">C129</strain>
    </source>
</reference>
<dbReference type="PANTHER" id="PTHR37984">
    <property type="entry name" value="PROTEIN CBG26694"/>
    <property type="match status" value="1"/>
</dbReference>
<gene>
    <name evidence="2" type="ORF">EAG_10228</name>
</gene>
<dbReference type="AlphaFoldDB" id="E2AJF7"/>
<feature type="non-terminal residue" evidence="2">
    <location>
        <position position="1"/>
    </location>
</feature>
<evidence type="ECO:0000259" key="1">
    <source>
        <dbReference type="Pfam" id="PF22938"/>
    </source>
</evidence>
<dbReference type="InterPro" id="IPR050951">
    <property type="entry name" value="Retrovirus_Pol_polyprotein"/>
</dbReference>
<dbReference type="PANTHER" id="PTHR37984:SF15">
    <property type="entry name" value="INTEGRASE CATALYTIC DOMAIN-CONTAINING PROTEIN"/>
    <property type="match status" value="1"/>
</dbReference>
<dbReference type="Proteomes" id="UP000000311">
    <property type="component" value="Unassembled WGS sequence"/>
</dbReference>
<feature type="non-terminal residue" evidence="2">
    <location>
        <position position="141"/>
    </location>
</feature>
<proteinExistence type="predicted"/>
<name>E2AJF7_CAMFO</name>
<dbReference type="Pfam" id="PF22938">
    <property type="entry name" value="Integrase_p58_C"/>
    <property type="match status" value="1"/>
</dbReference>
<dbReference type="InParanoid" id="E2AJF7"/>
<dbReference type="OMA" id="TVEYVEW"/>
<evidence type="ECO:0000313" key="2">
    <source>
        <dbReference type="EMBL" id="EFN66432.1"/>
    </source>
</evidence>
<accession>E2AJF7</accession>
<protein>
    <submittedName>
        <fullName evidence="2">Retrovirus-related Pol polyprotein from transposon 412</fullName>
    </submittedName>
</protein>
<feature type="domain" description="Integrase p58-like C-terminal" evidence="1">
    <location>
        <begin position="107"/>
        <end position="137"/>
    </location>
</feature>
<evidence type="ECO:0000313" key="3">
    <source>
        <dbReference type="Proteomes" id="UP000000311"/>
    </source>
</evidence>
<keyword evidence="3" id="KW-1185">Reference proteome</keyword>
<dbReference type="InterPro" id="IPR054465">
    <property type="entry name" value="Integrase_p58-like_C"/>
</dbReference>
<dbReference type="EMBL" id="GL439979">
    <property type="protein sequence ID" value="EFN66432.1"/>
    <property type="molecule type" value="Genomic_DNA"/>
</dbReference>
<organism evidence="3">
    <name type="scientific">Camponotus floridanus</name>
    <name type="common">Florida carpenter ant</name>
    <dbReference type="NCBI Taxonomy" id="104421"/>
    <lineage>
        <taxon>Eukaryota</taxon>
        <taxon>Metazoa</taxon>
        <taxon>Ecdysozoa</taxon>
        <taxon>Arthropoda</taxon>
        <taxon>Hexapoda</taxon>
        <taxon>Insecta</taxon>
        <taxon>Pterygota</taxon>
        <taxon>Neoptera</taxon>
        <taxon>Endopterygota</taxon>
        <taxon>Hymenoptera</taxon>
        <taxon>Apocrita</taxon>
        <taxon>Aculeata</taxon>
        <taxon>Formicoidea</taxon>
        <taxon>Formicidae</taxon>
        <taxon>Formicinae</taxon>
        <taxon>Camponotus</taxon>
    </lineage>
</organism>
<sequence>IFTYNTTPHTGYTPFELIYEHQAEIPTALTKPPKPTYNYDDYAQELKERLRATNQLAKEHLKEEKFKAKKYDKSTKEVHFKIGDKVLIYDETLRRGRSKKLESLWTGPYTILEKNSDVNYTVKGGRKTVRMHINKLKLFIE</sequence>